<organism evidence="3 4">
    <name type="scientific">Chara braunii</name>
    <name type="common">Braun's stonewort</name>
    <dbReference type="NCBI Taxonomy" id="69332"/>
    <lineage>
        <taxon>Eukaryota</taxon>
        <taxon>Viridiplantae</taxon>
        <taxon>Streptophyta</taxon>
        <taxon>Charophyceae</taxon>
        <taxon>Charales</taxon>
        <taxon>Characeae</taxon>
        <taxon>Chara</taxon>
    </lineage>
</organism>
<gene>
    <name evidence="3" type="ORF">CBR_g53745</name>
</gene>
<feature type="domain" description="BTB" evidence="2">
    <location>
        <begin position="42"/>
        <end position="111"/>
    </location>
</feature>
<dbReference type="InterPro" id="IPR000210">
    <property type="entry name" value="BTB/POZ_dom"/>
</dbReference>
<reference evidence="3 4" key="1">
    <citation type="journal article" date="2018" name="Cell">
        <title>The Chara Genome: Secondary Complexity and Implications for Plant Terrestrialization.</title>
        <authorList>
            <person name="Nishiyama T."/>
            <person name="Sakayama H."/>
            <person name="Vries J.D."/>
            <person name="Buschmann H."/>
            <person name="Saint-Marcoux D."/>
            <person name="Ullrich K.K."/>
            <person name="Haas F.B."/>
            <person name="Vanderstraeten L."/>
            <person name="Becker D."/>
            <person name="Lang D."/>
            <person name="Vosolsobe S."/>
            <person name="Rombauts S."/>
            <person name="Wilhelmsson P.K.I."/>
            <person name="Janitza P."/>
            <person name="Kern R."/>
            <person name="Heyl A."/>
            <person name="Rumpler F."/>
            <person name="Villalobos L.I.A.C."/>
            <person name="Clay J.M."/>
            <person name="Skokan R."/>
            <person name="Toyoda A."/>
            <person name="Suzuki Y."/>
            <person name="Kagoshima H."/>
            <person name="Schijlen E."/>
            <person name="Tajeshwar N."/>
            <person name="Catarino B."/>
            <person name="Hetherington A.J."/>
            <person name="Saltykova A."/>
            <person name="Bonnot C."/>
            <person name="Breuninger H."/>
            <person name="Symeonidi A."/>
            <person name="Radhakrishnan G.V."/>
            <person name="Van Nieuwerburgh F."/>
            <person name="Deforce D."/>
            <person name="Chang C."/>
            <person name="Karol K.G."/>
            <person name="Hedrich R."/>
            <person name="Ulvskov P."/>
            <person name="Glockner G."/>
            <person name="Delwiche C.F."/>
            <person name="Petrasek J."/>
            <person name="Van de Peer Y."/>
            <person name="Friml J."/>
            <person name="Beilby M."/>
            <person name="Dolan L."/>
            <person name="Kohara Y."/>
            <person name="Sugano S."/>
            <person name="Fujiyama A."/>
            <person name="Delaux P.-M."/>
            <person name="Quint M."/>
            <person name="TheiBen G."/>
            <person name="Hagemann M."/>
            <person name="Harholt J."/>
            <person name="Dunand C."/>
            <person name="Zachgo S."/>
            <person name="Langdale J."/>
            <person name="Maumus F."/>
            <person name="Straeten D.V.D."/>
            <person name="Gould S.B."/>
            <person name="Rensing S.A."/>
        </authorList>
    </citation>
    <scope>NUCLEOTIDE SEQUENCE [LARGE SCALE GENOMIC DNA]</scope>
    <source>
        <strain evidence="3 4">S276</strain>
    </source>
</reference>
<dbReference type="Gene3D" id="3.30.710.10">
    <property type="entry name" value="Potassium Channel Kv1.1, Chain A"/>
    <property type="match status" value="1"/>
</dbReference>
<dbReference type="PROSITE" id="PS50097">
    <property type="entry name" value="BTB"/>
    <property type="match status" value="1"/>
</dbReference>
<comment type="pathway">
    <text evidence="1">Protein modification; protein ubiquitination.</text>
</comment>
<dbReference type="STRING" id="69332.A0A388MBA7"/>
<name>A0A388MBA7_CHABU</name>
<evidence type="ECO:0000313" key="4">
    <source>
        <dbReference type="Proteomes" id="UP000265515"/>
    </source>
</evidence>
<evidence type="ECO:0000256" key="1">
    <source>
        <dbReference type="ARBA" id="ARBA00004906"/>
    </source>
</evidence>
<protein>
    <recommendedName>
        <fullName evidence="2">BTB domain-containing protein</fullName>
    </recommendedName>
</protein>
<dbReference type="GO" id="GO:0005829">
    <property type="term" value="C:cytosol"/>
    <property type="evidence" value="ECO:0007669"/>
    <property type="project" value="TreeGrafter"/>
</dbReference>
<dbReference type="CDD" id="cd18186">
    <property type="entry name" value="BTB_POZ_ZBTB_KLHL-like"/>
    <property type="match status" value="1"/>
</dbReference>
<dbReference type="GO" id="GO:0009653">
    <property type="term" value="P:anatomical structure morphogenesis"/>
    <property type="evidence" value="ECO:0007669"/>
    <property type="project" value="TreeGrafter"/>
</dbReference>
<dbReference type="PANTHER" id="PTHR23312:SF8">
    <property type="entry name" value="ARMADILLO REPEAT-CONTAINING PROTEIN 5"/>
    <property type="match status" value="1"/>
</dbReference>
<dbReference type="Proteomes" id="UP000265515">
    <property type="component" value="Unassembled WGS sequence"/>
</dbReference>
<sequence length="184" mass="20528">MIDYKVVPCPSLGHTEEEEEDNEQQELLLSGIKRVVALPKLLDVKFVCEDVRKVRANRTLLASGSEYFLELFYGDMKASCADMTIPLPSVKADSLQVVVDYLHGRPFRWNKDSSWDILVDTYLLADEYQVKGLCKRVLRLVPTLRYPGELGDLLNAAVPRQATAILEAALKVTVASNDVTVNSG</sequence>
<dbReference type="SMART" id="SM00225">
    <property type="entry name" value="BTB"/>
    <property type="match status" value="1"/>
</dbReference>
<dbReference type="PANTHER" id="PTHR23312">
    <property type="entry name" value="ARMC5 ARMADILLO REPEAT-CONTAINING -RELATED"/>
    <property type="match status" value="1"/>
</dbReference>
<dbReference type="InterPro" id="IPR011333">
    <property type="entry name" value="SKP1/BTB/POZ_sf"/>
</dbReference>
<dbReference type="Gramene" id="GBG91854">
    <property type="protein sequence ID" value="GBG91854"/>
    <property type="gene ID" value="CBR_g53745"/>
</dbReference>
<evidence type="ECO:0000313" key="3">
    <source>
        <dbReference type="EMBL" id="GBG91854.1"/>
    </source>
</evidence>
<evidence type="ECO:0000259" key="2">
    <source>
        <dbReference type="PROSITE" id="PS50097"/>
    </source>
</evidence>
<keyword evidence="4" id="KW-1185">Reference proteome</keyword>
<dbReference type="Pfam" id="PF00651">
    <property type="entry name" value="BTB"/>
    <property type="match status" value="1"/>
</dbReference>
<proteinExistence type="predicted"/>
<dbReference type="EMBL" id="BFEA01000960">
    <property type="protein sequence ID" value="GBG91854.1"/>
    <property type="molecule type" value="Genomic_DNA"/>
</dbReference>
<dbReference type="AlphaFoldDB" id="A0A388MBA7"/>
<comment type="caution">
    <text evidence="3">The sequence shown here is derived from an EMBL/GenBank/DDBJ whole genome shotgun (WGS) entry which is preliminary data.</text>
</comment>
<accession>A0A388MBA7</accession>
<dbReference type="SUPFAM" id="SSF54695">
    <property type="entry name" value="POZ domain"/>
    <property type="match status" value="1"/>
</dbReference>